<evidence type="ECO:0000313" key="2">
    <source>
        <dbReference type="Proteomes" id="UP001142810"/>
    </source>
</evidence>
<accession>A0ABT3P311</accession>
<sequence>MKITNHAEARLAQRSLREEELNILAGIGAIIEQHGGTSLAIVPKAEKAKWVKVMKEALDMVDASTNVDRKDKKRARRVLSRSIERLSAKHQPYFVRLDEENRVITCGHFTARRLKRNH</sequence>
<dbReference type="Proteomes" id="UP001142810">
    <property type="component" value="Unassembled WGS sequence"/>
</dbReference>
<reference evidence="1" key="1">
    <citation type="submission" date="2022-11" db="EMBL/GenBank/DDBJ databases">
        <title>Alteromonas sp. nov., isolated from sea water of the Qingdao.</title>
        <authorList>
            <person name="Wang Q."/>
        </authorList>
    </citation>
    <scope>NUCLEOTIDE SEQUENCE</scope>
    <source>
        <strain evidence="1">ASW11-7</strain>
    </source>
</reference>
<evidence type="ECO:0000313" key="1">
    <source>
        <dbReference type="EMBL" id="MCW8107149.1"/>
    </source>
</evidence>
<name>A0ABT3P311_9ALTE</name>
<dbReference type="RefSeq" id="WP_265615850.1">
    <property type="nucleotide sequence ID" value="NZ_JAPFRD010000002.1"/>
</dbReference>
<protein>
    <submittedName>
        <fullName evidence="1">Uncharacterized protein</fullName>
    </submittedName>
</protein>
<keyword evidence="2" id="KW-1185">Reference proteome</keyword>
<gene>
    <name evidence="1" type="ORF">OPS25_01355</name>
</gene>
<organism evidence="1 2">
    <name type="scientific">Alteromonas aquimaris</name>
    <dbReference type="NCBI Taxonomy" id="2998417"/>
    <lineage>
        <taxon>Bacteria</taxon>
        <taxon>Pseudomonadati</taxon>
        <taxon>Pseudomonadota</taxon>
        <taxon>Gammaproteobacteria</taxon>
        <taxon>Alteromonadales</taxon>
        <taxon>Alteromonadaceae</taxon>
        <taxon>Alteromonas/Salinimonas group</taxon>
        <taxon>Alteromonas</taxon>
    </lineage>
</organism>
<comment type="caution">
    <text evidence="1">The sequence shown here is derived from an EMBL/GenBank/DDBJ whole genome shotgun (WGS) entry which is preliminary data.</text>
</comment>
<dbReference type="EMBL" id="JAPFRD010000002">
    <property type="protein sequence ID" value="MCW8107149.1"/>
    <property type="molecule type" value="Genomic_DNA"/>
</dbReference>
<proteinExistence type="predicted"/>